<dbReference type="InterPro" id="IPR051917">
    <property type="entry name" value="Transposase-Integrase"/>
</dbReference>
<dbReference type="GO" id="GO:0004803">
    <property type="term" value="F:transposase activity"/>
    <property type="evidence" value="ECO:0007669"/>
    <property type="project" value="TreeGrafter"/>
</dbReference>
<dbReference type="GO" id="GO:0015074">
    <property type="term" value="P:DNA integration"/>
    <property type="evidence" value="ECO:0007669"/>
    <property type="project" value="InterPro"/>
</dbReference>
<evidence type="ECO:0000313" key="4">
    <source>
        <dbReference type="EMBL" id="CAB5009836.1"/>
    </source>
</evidence>
<dbReference type="GO" id="GO:0006310">
    <property type="term" value="P:DNA recombination"/>
    <property type="evidence" value="ECO:0007669"/>
    <property type="project" value="UniProtKB-KW"/>
</dbReference>
<dbReference type="SUPFAM" id="SSF53098">
    <property type="entry name" value="Ribonuclease H-like"/>
    <property type="match status" value="1"/>
</dbReference>
<dbReference type="InterPro" id="IPR025246">
    <property type="entry name" value="IS30-like_HTH"/>
</dbReference>
<feature type="domain" description="Integrase catalytic" evidence="3">
    <location>
        <begin position="177"/>
        <end position="340"/>
    </location>
</feature>
<sequence length="345" mass="38254">MPGSRLTLQDREVIARGVQARWTLTAMATAVGKHRTTVSREIARGSGFQASQPSKGDPLRPGRGRRPKYKPAVADQRSRQRARRPKSLKITGELAQIVAGMLEMDWSPQQVSAVLAITFPDDEAMQVSHETIYRSLFVQARGELRRELTEHLRTGRTSRRPRGNGRRVRGITGTVHISQRPAEANDRAVPGHWEGDLLMGGTGKGAVITLVERHSRFVLTAPLPGTHTSLDLQAALIPLICSLPDALRRSLTWDRGSEMAGHAHIAIAADISIYFCDPHSPWQRGSNENTNGLLRQYWPKGADMRHLTQADCDHVANKLNNRPRQTLGWKTPRQALEEALRATAA</sequence>
<dbReference type="Pfam" id="PF13936">
    <property type="entry name" value="HTH_38"/>
    <property type="match status" value="1"/>
</dbReference>
<feature type="region of interest" description="Disordered" evidence="2">
    <location>
        <begin position="42"/>
        <end position="87"/>
    </location>
</feature>
<dbReference type="InterPro" id="IPR053392">
    <property type="entry name" value="Transposase_IS30-like"/>
</dbReference>
<dbReference type="NCBIfam" id="NF033563">
    <property type="entry name" value="transpos_IS30"/>
    <property type="match status" value="1"/>
</dbReference>
<protein>
    <submittedName>
        <fullName evidence="4">Unannotated protein</fullName>
    </submittedName>
</protein>
<evidence type="ECO:0000256" key="2">
    <source>
        <dbReference type="SAM" id="MobiDB-lite"/>
    </source>
</evidence>
<dbReference type="Gene3D" id="3.30.420.10">
    <property type="entry name" value="Ribonuclease H-like superfamily/Ribonuclease H"/>
    <property type="match status" value="1"/>
</dbReference>
<name>A0A6J7PXD6_9ZZZZ</name>
<evidence type="ECO:0000256" key="1">
    <source>
        <dbReference type="ARBA" id="ARBA00023172"/>
    </source>
</evidence>
<dbReference type="InterPro" id="IPR001584">
    <property type="entry name" value="Integrase_cat-core"/>
</dbReference>
<evidence type="ECO:0000259" key="3">
    <source>
        <dbReference type="PROSITE" id="PS50994"/>
    </source>
</evidence>
<dbReference type="Pfam" id="PF00665">
    <property type="entry name" value="rve"/>
    <property type="match status" value="1"/>
</dbReference>
<organism evidence="4">
    <name type="scientific">freshwater metagenome</name>
    <dbReference type="NCBI Taxonomy" id="449393"/>
    <lineage>
        <taxon>unclassified sequences</taxon>
        <taxon>metagenomes</taxon>
        <taxon>ecological metagenomes</taxon>
    </lineage>
</organism>
<reference evidence="4" key="1">
    <citation type="submission" date="2020-05" db="EMBL/GenBank/DDBJ databases">
        <authorList>
            <person name="Chiriac C."/>
            <person name="Salcher M."/>
            <person name="Ghai R."/>
            <person name="Kavagutti S V."/>
        </authorList>
    </citation>
    <scope>NUCLEOTIDE SEQUENCE</scope>
</reference>
<dbReference type="InterPro" id="IPR036397">
    <property type="entry name" value="RNaseH_sf"/>
</dbReference>
<proteinExistence type="predicted"/>
<dbReference type="AlphaFoldDB" id="A0A6J7PXD6"/>
<dbReference type="PANTHER" id="PTHR10948:SF23">
    <property type="entry name" value="TRANSPOSASE INSI FOR INSERTION SEQUENCE ELEMENT IS30A-RELATED"/>
    <property type="match status" value="1"/>
</dbReference>
<dbReference type="InterPro" id="IPR012337">
    <property type="entry name" value="RNaseH-like_sf"/>
</dbReference>
<dbReference type="GO" id="GO:0032196">
    <property type="term" value="P:transposition"/>
    <property type="evidence" value="ECO:0007669"/>
    <property type="project" value="TreeGrafter"/>
</dbReference>
<gene>
    <name evidence="4" type="ORF">UFOPK3992_01168</name>
</gene>
<dbReference type="GO" id="GO:0005829">
    <property type="term" value="C:cytosol"/>
    <property type="evidence" value="ECO:0007669"/>
    <property type="project" value="TreeGrafter"/>
</dbReference>
<dbReference type="PANTHER" id="PTHR10948">
    <property type="entry name" value="TRANSPOSASE"/>
    <property type="match status" value="1"/>
</dbReference>
<keyword evidence="1" id="KW-0233">DNA recombination</keyword>
<accession>A0A6J7PXD6</accession>
<dbReference type="EMBL" id="CAFBOZ010000161">
    <property type="protein sequence ID" value="CAB5009836.1"/>
    <property type="molecule type" value="Genomic_DNA"/>
</dbReference>
<dbReference type="GO" id="GO:0003676">
    <property type="term" value="F:nucleic acid binding"/>
    <property type="evidence" value="ECO:0007669"/>
    <property type="project" value="InterPro"/>
</dbReference>
<dbReference type="PROSITE" id="PS50994">
    <property type="entry name" value="INTEGRASE"/>
    <property type="match status" value="1"/>
</dbReference>